<dbReference type="PANTHER" id="PTHR13696">
    <property type="entry name" value="P-LOOP CONTAINING NUCLEOSIDE TRIPHOSPHATE HYDROLASE"/>
    <property type="match status" value="1"/>
</dbReference>
<comment type="caution">
    <text evidence="2">The sequence shown here is derived from an EMBL/GenBank/DDBJ whole genome shotgun (WGS) entry which is preliminary data.</text>
</comment>
<dbReference type="RefSeq" id="WP_029909248.1">
    <property type="nucleotide sequence ID" value="NZ_AP020335.1"/>
</dbReference>
<protein>
    <submittedName>
        <fullName evidence="2">Cobyrinic acid a,c-diamide synthase</fullName>
    </submittedName>
</protein>
<proteinExistence type="predicted"/>
<organism evidence="2 3">
    <name type="scientific">Hydrogenovibrio marinus</name>
    <dbReference type="NCBI Taxonomy" id="28885"/>
    <lineage>
        <taxon>Bacteria</taxon>
        <taxon>Pseudomonadati</taxon>
        <taxon>Pseudomonadota</taxon>
        <taxon>Gammaproteobacteria</taxon>
        <taxon>Thiotrichales</taxon>
        <taxon>Piscirickettsiaceae</taxon>
        <taxon>Hydrogenovibrio</taxon>
    </lineage>
</organism>
<dbReference type="PANTHER" id="PTHR13696:SF96">
    <property type="entry name" value="COBQ_COBB_MIND_PARA NUCLEOTIDE BINDING DOMAIN-CONTAINING PROTEIN"/>
    <property type="match status" value="1"/>
</dbReference>
<accession>A0A066ZP65</accession>
<keyword evidence="3" id="KW-1185">Reference proteome</keyword>
<evidence type="ECO:0000313" key="3">
    <source>
        <dbReference type="Proteomes" id="UP000027341"/>
    </source>
</evidence>
<dbReference type="SUPFAM" id="SSF52540">
    <property type="entry name" value="P-loop containing nucleoside triphosphate hydrolases"/>
    <property type="match status" value="1"/>
</dbReference>
<evidence type="ECO:0000313" key="2">
    <source>
        <dbReference type="EMBL" id="KDN95287.1"/>
    </source>
</evidence>
<gene>
    <name evidence="2" type="ORF">EI16_03010</name>
</gene>
<dbReference type="STRING" id="28885.EI16_03010"/>
<dbReference type="Pfam" id="PF01656">
    <property type="entry name" value="CbiA"/>
    <property type="match status" value="1"/>
</dbReference>
<dbReference type="InterPro" id="IPR050678">
    <property type="entry name" value="DNA_Partitioning_ATPase"/>
</dbReference>
<dbReference type="AlphaFoldDB" id="A0A066ZP65"/>
<dbReference type="CDD" id="cd02042">
    <property type="entry name" value="ParAB_family"/>
    <property type="match status" value="1"/>
</dbReference>
<dbReference type="PIRSF" id="PIRSF009320">
    <property type="entry name" value="Nuc_binding_HP_1000"/>
    <property type="match status" value="1"/>
</dbReference>
<dbReference type="EMBL" id="JMIU01000001">
    <property type="protein sequence ID" value="KDN95287.1"/>
    <property type="molecule type" value="Genomic_DNA"/>
</dbReference>
<sequence>MPARIFSIANQKGGTGKTTLSMNFAAGLAKRGRALVIDADPQGSAGQWSSLAPEDRLFPVSVIRVGGNLATEVKRFAQDYDFVVIDCPPTLETGVMQMAMKVSDVILIPVLPSPVDLWASIRLVEAIEQAKMQNRALKPFIVVNQLEPRSALSNAMKQALGEFDIPALKGGIRRRAIYRNAAVDGASVYCVGKTGAAAAKEVDEIIEEVL</sequence>
<name>A0A066ZP65_HYDMR</name>
<evidence type="ECO:0000259" key="1">
    <source>
        <dbReference type="Pfam" id="PF01656"/>
    </source>
</evidence>
<dbReference type="NCBIfam" id="NF041546">
    <property type="entry name" value="ParA_partition"/>
    <property type="match status" value="1"/>
</dbReference>
<dbReference type="InterPro" id="IPR048089">
    <property type="entry name" value="McdA"/>
</dbReference>
<dbReference type="Proteomes" id="UP000027341">
    <property type="component" value="Unassembled WGS sequence"/>
</dbReference>
<reference evidence="2 3" key="1">
    <citation type="submission" date="2014-04" db="EMBL/GenBank/DDBJ databases">
        <title>Draft genome sequence of Hydrogenovibrio marinus MH-110, a model organism for aerobic H2 metabolism.</title>
        <authorList>
            <person name="Cha H.J."/>
            <person name="Jo B.H."/>
            <person name="Hwang B.H."/>
        </authorList>
    </citation>
    <scope>NUCLEOTIDE SEQUENCE [LARGE SCALE GENOMIC DNA]</scope>
    <source>
        <strain evidence="2 3">MH-110</strain>
    </source>
</reference>
<feature type="domain" description="CobQ/CobB/MinD/ParA nucleotide binding" evidence="1">
    <location>
        <begin position="7"/>
        <end position="184"/>
    </location>
</feature>
<dbReference type="InterPro" id="IPR002586">
    <property type="entry name" value="CobQ/CobB/MinD/ParA_Nub-bd_dom"/>
</dbReference>
<dbReference type="InterPro" id="IPR027417">
    <property type="entry name" value="P-loop_NTPase"/>
</dbReference>
<dbReference type="Gene3D" id="3.40.50.300">
    <property type="entry name" value="P-loop containing nucleotide triphosphate hydrolases"/>
    <property type="match status" value="1"/>
</dbReference>